<keyword evidence="2" id="KW-1185">Reference proteome</keyword>
<dbReference type="Proteomes" id="UP000307440">
    <property type="component" value="Unassembled WGS sequence"/>
</dbReference>
<reference evidence="1 2" key="1">
    <citation type="journal article" date="2019" name="Nat. Ecol. Evol.">
        <title>Megaphylogeny resolves global patterns of mushroom evolution.</title>
        <authorList>
            <person name="Varga T."/>
            <person name="Krizsan K."/>
            <person name="Foldi C."/>
            <person name="Dima B."/>
            <person name="Sanchez-Garcia M."/>
            <person name="Sanchez-Ramirez S."/>
            <person name="Szollosi G.J."/>
            <person name="Szarkandi J.G."/>
            <person name="Papp V."/>
            <person name="Albert L."/>
            <person name="Andreopoulos W."/>
            <person name="Angelini C."/>
            <person name="Antonin V."/>
            <person name="Barry K.W."/>
            <person name="Bougher N.L."/>
            <person name="Buchanan P."/>
            <person name="Buyck B."/>
            <person name="Bense V."/>
            <person name="Catcheside P."/>
            <person name="Chovatia M."/>
            <person name="Cooper J."/>
            <person name="Damon W."/>
            <person name="Desjardin D."/>
            <person name="Finy P."/>
            <person name="Geml J."/>
            <person name="Haridas S."/>
            <person name="Hughes K."/>
            <person name="Justo A."/>
            <person name="Karasinski D."/>
            <person name="Kautmanova I."/>
            <person name="Kiss B."/>
            <person name="Kocsube S."/>
            <person name="Kotiranta H."/>
            <person name="LaButti K.M."/>
            <person name="Lechner B.E."/>
            <person name="Liimatainen K."/>
            <person name="Lipzen A."/>
            <person name="Lukacs Z."/>
            <person name="Mihaltcheva S."/>
            <person name="Morgado L.N."/>
            <person name="Niskanen T."/>
            <person name="Noordeloos M.E."/>
            <person name="Ohm R.A."/>
            <person name="Ortiz-Santana B."/>
            <person name="Ovrebo C."/>
            <person name="Racz N."/>
            <person name="Riley R."/>
            <person name="Savchenko A."/>
            <person name="Shiryaev A."/>
            <person name="Soop K."/>
            <person name="Spirin V."/>
            <person name="Szebenyi C."/>
            <person name="Tomsovsky M."/>
            <person name="Tulloss R.E."/>
            <person name="Uehling J."/>
            <person name="Grigoriev I.V."/>
            <person name="Vagvolgyi C."/>
            <person name="Papp T."/>
            <person name="Martin F.M."/>
            <person name="Miettinen O."/>
            <person name="Hibbett D.S."/>
            <person name="Nagy L.G."/>
        </authorList>
    </citation>
    <scope>NUCLEOTIDE SEQUENCE [LARGE SCALE GENOMIC DNA]</scope>
    <source>
        <strain evidence="1 2">CBS 121175</strain>
    </source>
</reference>
<evidence type="ECO:0000313" key="1">
    <source>
        <dbReference type="EMBL" id="TFK17152.1"/>
    </source>
</evidence>
<protein>
    <submittedName>
        <fullName evidence="1">Uncharacterized protein</fullName>
    </submittedName>
</protein>
<dbReference type="AlphaFoldDB" id="A0A5C3KBC6"/>
<name>A0A5C3KBC6_COPMA</name>
<organism evidence="1 2">
    <name type="scientific">Coprinopsis marcescibilis</name>
    <name type="common">Agaric fungus</name>
    <name type="synonym">Psathyrella marcescibilis</name>
    <dbReference type="NCBI Taxonomy" id="230819"/>
    <lineage>
        <taxon>Eukaryota</taxon>
        <taxon>Fungi</taxon>
        <taxon>Dikarya</taxon>
        <taxon>Basidiomycota</taxon>
        <taxon>Agaricomycotina</taxon>
        <taxon>Agaricomycetes</taxon>
        <taxon>Agaricomycetidae</taxon>
        <taxon>Agaricales</taxon>
        <taxon>Agaricineae</taxon>
        <taxon>Psathyrellaceae</taxon>
        <taxon>Coprinopsis</taxon>
    </lineage>
</organism>
<evidence type="ECO:0000313" key="2">
    <source>
        <dbReference type="Proteomes" id="UP000307440"/>
    </source>
</evidence>
<gene>
    <name evidence="1" type="ORF">FA15DRAFT_711084</name>
</gene>
<accession>A0A5C3KBC6</accession>
<sequence length="83" mass="9649">MSKNGFGGHYHTDRLEETAARLKEQQDIVANVLGGGMAWQKIEDMRKQIREINLFISEIELWAEMGVDVLMEKVKREELMVQE</sequence>
<proteinExistence type="predicted"/>
<dbReference type="EMBL" id="ML210559">
    <property type="protein sequence ID" value="TFK17152.1"/>
    <property type="molecule type" value="Genomic_DNA"/>
</dbReference>